<accession>A0ABU8ZK57</accession>
<sequence length="265" mass="30055">MIMNEQDQQNIILCIPGIWQNHQALLHALLAHDTGYIYAGATIKSLTSDYFAEIEEFQNDPKVSHVFRQQSLNRFSEQELHEIQQHNMVVYVICEAGSIALVKQALLLGQALLKAGGLAIKIETSGLSHPRSDWLNFDAQNPIDLYKAFIPTVADQEHVYSCGMHQFGKADGCINLNVKHASFILNQFLLYVLIESPTLLENQAFSAEEGGEILKLYKKESRDFFEEDSLYLNHLGVWMLKPTFSFKKLFNFSLILAKIMDSTSL</sequence>
<gene>
    <name evidence="1" type="ORF">WM018_16220</name>
</gene>
<dbReference type="EMBL" id="JBBMLE010000109">
    <property type="protein sequence ID" value="MEK0253977.1"/>
    <property type="molecule type" value="Genomic_DNA"/>
</dbReference>
<evidence type="ECO:0000313" key="1">
    <source>
        <dbReference type="EMBL" id="MEK0253977.1"/>
    </source>
</evidence>
<proteinExistence type="predicted"/>
<protein>
    <recommendedName>
        <fullName evidence="3">DUF4261 domain-containing protein</fullName>
    </recommendedName>
</protein>
<evidence type="ECO:0000313" key="2">
    <source>
        <dbReference type="Proteomes" id="UP001498501"/>
    </source>
</evidence>
<comment type="caution">
    <text evidence="1">The sequence shown here is derived from an EMBL/GenBank/DDBJ whole genome shotgun (WGS) entry which is preliminary data.</text>
</comment>
<organism evidence="1 2">
    <name type="scientific">Acinetobacter junii</name>
    <dbReference type="NCBI Taxonomy" id="40215"/>
    <lineage>
        <taxon>Bacteria</taxon>
        <taxon>Pseudomonadati</taxon>
        <taxon>Pseudomonadota</taxon>
        <taxon>Gammaproteobacteria</taxon>
        <taxon>Moraxellales</taxon>
        <taxon>Moraxellaceae</taxon>
        <taxon>Acinetobacter</taxon>
    </lineage>
</organism>
<name>A0ABU8ZK57_ACIJU</name>
<dbReference type="Proteomes" id="UP001498501">
    <property type="component" value="Unassembled WGS sequence"/>
</dbReference>
<reference evidence="1 2" key="1">
    <citation type="submission" date="2024-03" db="EMBL/GenBank/DDBJ databases">
        <title>Cross-transmission of Acinetobacter junii carrying blaOXA-58 in a neonatal intensive care unit.</title>
        <authorList>
            <person name="Bour M."/>
            <person name="Potron A."/>
            <person name="Lecointe D."/>
        </authorList>
    </citation>
    <scope>NUCLEOTIDE SEQUENCE [LARGE SCALE GENOMIC DNA]</scope>
    <source>
        <strain evidence="1 2">21A3096 case 1</strain>
    </source>
</reference>
<dbReference type="RefSeq" id="WP_340498226.1">
    <property type="nucleotide sequence ID" value="NZ_JBBMLE010000109.1"/>
</dbReference>
<evidence type="ECO:0008006" key="3">
    <source>
        <dbReference type="Google" id="ProtNLM"/>
    </source>
</evidence>
<keyword evidence="2" id="KW-1185">Reference proteome</keyword>